<dbReference type="OrthoDB" id="3359627at2"/>
<dbReference type="AlphaFoldDB" id="A0A6G2B920"/>
<dbReference type="SUPFAM" id="SSF47413">
    <property type="entry name" value="lambda repressor-like DNA-binding domains"/>
    <property type="match status" value="1"/>
</dbReference>
<dbReference type="Gene3D" id="1.10.260.40">
    <property type="entry name" value="lambda repressor-like DNA-binding domains"/>
    <property type="match status" value="1"/>
</dbReference>
<dbReference type="EMBL" id="WIXO01000001">
    <property type="protein sequence ID" value="MTE18748.1"/>
    <property type="molecule type" value="Genomic_DNA"/>
</dbReference>
<accession>A0A6G2B920</accession>
<keyword evidence="4" id="KW-1185">Reference proteome</keyword>
<reference evidence="3 4" key="1">
    <citation type="submission" date="2019-11" db="EMBL/GenBank/DDBJ databases">
        <authorList>
            <person name="Yuan L."/>
        </authorList>
    </citation>
    <scope>NUCLEOTIDE SEQUENCE [LARGE SCALE GENOMIC DNA]</scope>
    <source>
        <strain evidence="3 4">TRM43335</strain>
    </source>
</reference>
<dbReference type="InterPro" id="IPR010982">
    <property type="entry name" value="Lambda_DNA-bd_dom_sf"/>
</dbReference>
<dbReference type="Pfam" id="PF13560">
    <property type="entry name" value="HTH_31"/>
    <property type="match status" value="1"/>
</dbReference>
<evidence type="ECO:0000313" key="3">
    <source>
        <dbReference type="EMBL" id="MTE18748.1"/>
    </source>
</evidence>
<gene>
    <name evidence="3" type="ORF">F0L17_06290</name>
</gene>
<evidence type="ECO:0000259" key="2">
    <source>
        <dbReference type="PROSITE" id="PS50943"/>
    </source>
</evidence>
<evidence type="ECO:0000256" key="1">
    <source>
        <dbReference type="SAM" id="MobiDB-lite"/>
    </source>
</evidence>
<dbReference type="GO" id="GO:0003677">
    <property type="term" value="F:DNA binding"/>
    <property type="evidence" value="ECO:0007669"/>
    <property type="project" value="InterPro"/>
</dbReference>
<protein>
    <submittedName>
        <fullName evidence="3">Helix-turn-helix domain-containing protein</fullName>
    </submittedName>
</protein>
<dbReference type="CDD" id="cd00093">
    <property type="entry name" value="HTH_XRE"/>
    <property type="match status" value="1"/>
</dbReference>
<dbReference type="RefSeq" id="WP_155070288.1">
    <property type="nucleotide sequence ID" value="NZ_WIXO01000001.1"/>
</dbReference>
<dbReference type="InterPro" id="IPR001387">
    <property type="entry name" value="Cro/C1-type_HTH"/>
</dbReference>
<feature type="compositionally biased region" description="Low complexity" evidence="1">
    <location>
        <begin position="92"/>
        <end position="106"/>
    </location>
</feature>
<feature type="compositionally biased region" description="Gly residues" evidence="1">
    <location>
        <begin position="107"/>
        <end position="121"/>
    </location>
</feature>
<organism evidence="3 4">
    <name type="scientific">Streptomyces taklimakanensis</name>
    <dbReference type="NCBI Taxonomy" id="2569853"/>
    <lineage>
        <taxon>Bacteria</taxon>
        <taxon>Bacillati</taxon>
        <taxon>Actinomycetota</taxon>
        <taxon>Actinomycetes</taxon>
        <taxon>Kitasatosporales</taxon>
        <taxon>Streptomycetaceae</taxon>
        <taxon>Streptomyces</taxon>
    </lineage>
</organism>
<feature type="domain" description="HTH cro/C1-type" evidence="2">
    <location>
        <begin position="14"/>
        <end position="69"/>
    </location>
</feature>
<feature type="region of interest" description="Disordered" evidence="1">
    <location>
        <begin position="88"/>
        <end position="135"/>
    </location>
</feature>
<proteinExistence type="predicted"/>
<dbReference type="SMART" id="SM00530">
    <property type="entry name" value="HTH_XRE"/>
    <property type="match status" value="1"/>
</dbReference>
<feature type="compositionally biased region" description="Basic and acidic residues" evidence="1">
    <location>
        <begin position="236"/>
        <end position="249"/>
    </location>
</feature>
<sequence>MAAAEERAEFAELLRLLKERSGLSYGVLAKRLHMSSSTLHRYCNGDALPTDYAPVERLARICGATPEELSDLHRRWLSADTVRLRERRAAAEGRSSTAATIRPDPAGTGGEAAGPADGGHTGPADAAPVPDAAPAPVPVGGVPTVGRRRTAWLSAVAAAAVLASAVLALNTAGGDFERETPPAATPTEAAARRTPHLRAAPSSPSASPSASPSSARPTTRRPSTASAEGNAPSAPRDTRREEPTPRAHAEPLTVGVRPYAWRHPCQERYLVDRPPGQVPPPPTEQDAPGWASALGAVPAGDHLVELTVQGTGEETVVLKDLHVRVVERGAPPAWNAYVMGVGCGGNVSTGSFDVDLDADRPRARPVSGRRDFPYKVSESEPLVLYVTGRTAAHDVSWQLELEWSSGDRHGTLLVDAGGRPLRTAALEGRPLYGHPLGGHEWVLQPD</sequence>
<comment type="caution">
    <text evidence="3">The sequence shown here is derived from an EMBL/GenBank/DDBJ whole genome shotgun (WGS) entry which is preliminary data.</text>
</comment>
<name>A0A6G2B920_9ACTN</name>
<evidence type="ECO:0000313" key="4">
    <source>
        <dbReference type="Proteomes" id="UP000473014"/>
    </source>
</evidence>
<feature type="compositionally biased region" description="Low complexity" evidence="1">
    <location>
        <begin position="198"/>
        <end position="227"/>
    </location>
</feature>
<dbReference type="PROSITE" id="PS50943">
    <property type="entry name" value="HTH_CROC1"/>
    <property type="match status" value="1"/>
</dbReference>
<dbReference type="Proteomes" id="UP000473014">
    <property type="component" value="Unassembled WGS sequence"/>
</dbReference>
<feature type="region of interest" description="Disordered" evidence="1">
    <location>
        <begin position="174"/>
        <end position="253"/>
    </location>
</feature>